<gene>
    <name evidence="7" type="ORF">GCM10025760_29510</name>
</gene>
<feature type="transmembrane region" description="Helical" evidence="6">
    <location>
        <begin position="90"/>
        <end position="114"/>
    </location>
</feature>
<keyword evidence="5 6" id="KW-0472">Membrane</keyword>
<dbReference type="RefSeq" id="WP_194414016.1">
    <property type="nucleotide sequence ID" value="NZ_BAABKZ010000002.1"/>
</dbReference>
<comment type="caution">
    <text evidence="7">The sequence shown here is derived from an EMBL/GenBank/DDBJ whole genome shotgun (WGS) entry which is preliminary data.</text>
</comment>
<dbReference type="EMBL" id="BAABKZ010000002">
    <property type="protein sequence ID" value="GAA5096247.1"/>
    <property type="molecule type" value="Genomic_DNA"/>
</dbReference>
<name>A0ABP9MHH4_9MICO</name>
<organism evidence="7 8">
    <name type="scientific">Microbacterium yannicii</name>
    <dbReference type="NCBI Taxonomy" id="671622"/>
    <lineage>
        <taxon>Bacteria</taxon>
        <taxon>Bacillati</taxon>
        <taxon>Actinomycetota</taxon>
        <taxon>Actinomycetes</taxon>
        <taxon>Micrococcales</taxon>
        <taxon>Microbacteriaceae</taxon>
        <taxon>Microbacterium</taxon>
    </lineage>
</organism>
<accession>A0ABP9MHH4</accession>
<evidence type="ECO:0000313" key="8">
    <source>
        <dbReference type="Proteomes" id="UP001501407"/>
    </source>
</evidence>
<evidence type="ECO:0000256" key="2">
    <source>
        <dbReference type="ARBA" id="ARBA00005268"/>
    </source>
</evidence>
<evidence type="ECO:0000256" key="5">
    <source>
        <dbReference type="ARBA" id="ARBA00023136"/>
    </source>
</evidence>
<evidence type="ECO:0000256" key="1">
    <source>
        <dbReference type="ARBA" id="ARBA00004141"/>
    </source>
</evidence>
<comment type="subcellular location">
    <subcellularLocation>
        <location evidence="1">Membrane</location>
        <topology evidence="1">Multi-pass membrane protein</topology>
    </subcellularLocation>
</comment>
<feature type="transmembrane region" description="Helical" evidence="6">
    <location>
        <begin position="48"/>
        <end position="78"/>
    </location>
</feature>
<dbReference type="Pfam" id="PF03649">
    <property type="entry name" value="UPF0014"/>
    <property type="match status" value="1"/>
</dbReference>
<evidence type="ECO:0000256" key="4">
    <source>
        <dbReference type="ARBA" id="ARBA00022989"/>
    </source>
</evidence>
<keyword evidence="3 6" id="KW-0812">Transmembrane</keyword>
<feature type="transmembrane region" description="Helical" evidence="6">
    <location>
        <begin position="192"/>
        <end position="210"/>
    </location>
</feature>
<sequence length="249" mass="25342">MAPLADIAPTLIAVAILAVITTVVLLAFGVPRGWSPAVAIARGTVQLALISVVLTGIIASPGWIAIALTVMFGIAVSVATSRIGWSPHGVAIMASSMAAGVAVAGAAVFASGALQFTSRYALAIGAIVIGNTMSIATLSGRMFTTTVIDHWDEVEGWLALGASPRTSTLQLARRSVRDALIPAIDQTKTTGLVVLPGAFIGAIFGGLSPLEAGRFQIIVLAAIMAAGSITAVLVVGWMGRVRVKPAPPR</sequence>
<reference evidence="8" key="1">
    <citation type="journal article" date="2019" name="Int. J. Syst. Evol. Microbiol.">
        <title>The Global Catalogue of Microorganisms (GCM) 10K type strain sequencing project: providing services to taxonomists for standard genome sequencing and annotation.</title>
        <authorList>
            <consortium name="The Broad Institute Genomics Platform"/>
            <consortium name="The Broad Institute Genome Sequencing Center for Infectious Disease"/>
            <person name="Wu L."/>
            <person name="Ma J."/>
        </authorList>
    </citation>
    <scope>NUCLEOTIDE SEQUENCE [LARGE SCALE GENOMIC DNA]</scope>
    <source>
        <strain evidence="8">JCM 18959</strain>
    </source>
</reference>
<feature type="transmembrane region" description="Helical" evidence="6">
    <location>
        <begin position="120"/>
        <end position="138"/>
    </location>
</feature>
<keyword evidence="8" id="KW-1185">Reference proteome</keyword>
<feature type="transmembrane region" description="Helical" evidence="6">
    <location>
        <begin position="216"/>
        <end position="239"/>
    </location>
</feature>
<comment type="similarity">
    <text evidence="2">Belongs to the UPF0014 family.</text>
</comment>
<keyword evidence="4 6" id="KW-1133">Transmembrane helix</keyword>
<dbReference type="PANTHER" id="PTHR30028">
    <property type="entry name" value="UPF0014 INNER MEMBRANE PROTEIN YBBM-RELATED"/>
    <property type="match status" value="1"/>
</dbReference>
<proteinExistence type="inferred from homology"/>
<evidence type="ECO:0000256" key="6">
    <source>
        <dbReference type="SAM" id="Phobius"/>
    </source>
</evidence>
<feature type="transmembrane region" description="Helical" evidence="6">
    <location>
        <begin position="7"/>
        <end position="28"/>
    </location>
</feature>
<dbReference type="InterPro" id="IPR005226">
    <property type="entry name" value="UPF0014_fam"/>
</dbReference>
<dbReference type="Proteomes" id="UP001501407">
    <property type="component" value="Unassembled WGS sequence"/>
</dbReference>
<dbReference type="PANTHER" id="PTHR30028:SF0">
    <property type="entry name" value="PROTEIN ALUMINUM SENSITIVE 3"/>
    <property type="match status" value="1"/>
</dbReference>
<evidence type="ECO:0000313" key="7">
    <source>
        <dbReference type="EMBL" id="GAA5096247.1"/>
    </source>
</evidence>
<evidence type="ECO:0000256" key="3">
    <source>
        <dbReference type="ARBA" id="ARBA00022692"/>
    </source>
</evidence>
<protein>
    <submittedName>
        <fullName evidence="7">ABC transporter permease</fullName>
    </submittedName>
</protein>